<accession>A0A1G9TXJ9</accession>
<keyword evidence="2" id="KW-1185">Reference proteome</keyword>
<dbReference type="AlphaFoldDB" id="A0A1G9TXJ9"/>
<gene>
    <name evidence="1" type="ORF">SAMN04489726_2035</name>
</gene>
<dbReference type="SUPFAM" id="SSF48576">
    <property type="entry name" value="Terpenoid synthases"/>
    <property type="match status" value="1"/>
</dbReference>
<evidence type="ECO:0000313" key="1">
    <source>
        <dbReference type="EMBL" id="SDM52134.1"/>
    </source>
</evidence>
<proteinExistence type="predicted"/>
<dbReference type="Proteomes" id="UP000183376">
    <property type="component" value="Chromosome I"/>
</dbReference>
<dbReference type="STRING" id="211114.SAMN04489726_2035"/>
<evidence type="ECO:0008006" key="3">
    <source>
        <dbReference type="Google" id="ProtNLM"/>
    </source>
</evidence>
<protein>
    <recommendedName>
        <fullName evidence="3">Terpene synthase family, metal binding domain</fullName>
    </recommendedName>
</protein>
<name>A0A1G9TXJ9_ALLAB</name>
<sequence length="286" mass="31803">MLTSLGFPLPFDLTVNPHSSTVSEDHPGWARSIGLLPPAESWYQDYDEADIPALAAHAVPAAAPDRLDLAMRVLGWAFVWRDQLPRLAAAEPRLAVEHVKDLVASCHTARAVRGNSHGVCVWAGLWSELLEGMTRDWDVRAIRSFTASAVSYLHGGRLDFELVPVLLESLLDCELPLTAHDSPQLRSLRWITSRVTAWSASGADDQQTLERVREDIRAFERVREDLPEMMAALELDKSEIDAVERYVTGLGSWMRGHHDWQQAHPQPRLPEAANLVSPACPCPCPD</sequence>
<organism evidence="1 2">
    <name type="scientific">Allokutzneria albata</name>
    <name type="common">Kibdelosporangium albatum</name>
    <dbReference type="NCBI Taxonomy" id="211114"/>
    <lineage>
        <taxon>Bacteria</taxon>
        <taxon>Bacillati</taxon>
        <taxon>Actinomycetota</taxon>
        <taxon>Actinomycetes</taxon>
        <taxon>Pseudonocardiales</taxon>
        <taxon>Pseudonocardiaceae</taxon>
        <taxon>Allokutzneria</taxon>
    </lineage>
</organism>
<reference evidence="1 2" key="1">
    <citation type="submission" date="2016-10" db="EMBL/GenBank/DDBJ databases">
        <authorList>
            <person name="de Groot N.N."/>
        </authorList>
    </citation>
    <scope>NUCLEOTIDE SEQUENCE [LARGE SCALE GENOMIC DNA]</scope>
    <source>
        <strain evidence="1 2">DSM 44149</strain>
    </source>
</reference>
<dbReference type="Gene3D" id="1.10.600.10">
    <property type="entry name" value="Farnesyl Diphosphate Synthase"/>
    <property type="match status" value="2"/>
</dbReference>
<dbReference type="EMBL" id="LT629701">
    <property type="protein sequence ID" value="SDM52134.1"/>
    <property type="molecule type" value="Genomic_DNA"/>
</dbReference>
<evidence type="ECO:0000313" key="2">
    <source>
        <dbReference type="Proteomes" id="UP000183376"/>
    </source>
</evidence>
<dbReference type="InterPro" id="IPR008949">
    <property type="entry name" value="Isoprenoid_synthase_dom_sf"/>
</dbReference>